<evidence type="ECO:0000259" key="2">
    <source>
        <dbReference type="PROSITE" id="PS50943"/>
    </source>
</evidence>
<comment type="caution">
    <text evidence="3">The sequence shown here is derived from an EMBL/GenBank/DDBJ whole genome shotgun (WGS) entry which is preliminary data.</text>
</comment>
<dbReference type="Proteomes" id="UP001476282">
    <property type="component" value="Unassembled WGS sequence"/>
</dbReference>
<dbReference type="Gene3D" id="1.10.260.40">
    <property type="entry name" value="lambda repressor-like DNA-binding domains"/>
    <property type="match status" value="1"/>
</dbReference>
<feature type="region of interest" description="Disordered" evidence="1">
    <location>
        <begin position="112"/>
        <end position="139"/>
    </location>
</feature>
<dbReference type="PANTHER" id="PTHR40455:SF1">
    <property type="entry name" value="ANTITOXIN HIGA"/>
    <property type="match status" value="1"/>
</dbReference>
<evidence type="ECO:0000313" key="4">
    <source>
        <dbReference type="Proteomes" id="UP001476282"/>
    </source>
</evidence>
<sequence>MLKVIRSPEEHAQALARRVEYLERYDSLSEPEREACEVLAVLIEKYENDHHRVLPPTPIEAIRERMAEMNYKKKDLGKVLGSPSRVAEILNGTRQLTPEMIRRLRDEWHIPADSLLGPGPNSTPDPQSSAPGRAPERDLSRYPVKQMFKHGYFPKATGTWREWSKRGEELLAGFFRGVATPEPVLMRQMAGAKSIVCPYAVEAWGQRVRVVAGEMEPTLLPWNPQAVTNPSCAGWSGSAA</sequence>
<protein>
    <recommendedName>
        <fullName evidence="2">HTH cro/C1-type domain-containing protein</fullName>
    </recommendedName>
</protein>
<organism evidence="3 4">
    <name type="scientific">Haloferula sargassicola</name>
    <dbReference type="NCBI Taxonomy" id="490096"/>
    <lineage>
        <taxon>Bacteria</taxon>
        <taxon>Pseudomonadati</taxon>
        <taxon>Verrucomicrobiota</taxon>
        <taxon>Verrucomicrobiia</taxon>
        <taxon>Verrucomicrobiales</taxon>
        <taxon>Verrucomicrobiaceae</taxon>
        <taxon>Haloferula</taxon>
    </lineage>
</organism>
<dbReference type="InterPro" id="IPR001387">
    <property type="entry name" value="Cro/C1-type_HTH"/>
</dbReference>
<accession>A0ABP9UW86</accession>
<dbReference type="Pfam" id="PF01381">
    <property type="entry name" value="HTH_3"/>
    <property type="match status" value="1"/>
</dbReference>
<evidence type="ECO:0000313" key="3">
    <source>
        <dbReference type="EMBL" id="GAA5484319.1"/>
    </source>
</evidence>
<dbReference type="CDD" id="cd00093">
    <property type="entry name" value="HTH_XRE"/>
    <property type="match status" value="1"/>
</dbReference>
<feature type="domain" description="HTH cro/C1-type" evidence="2">
    <location>
        <begin position="62"/>
        <end position="115"/>
    </location>
</feature>
<feature type="compositionally biased region" description="Polar residues" evidence="1">
    <location>
        <begin position="120"/>
        <end position="130"/>
    </location>
</feature>
<dbReference type="PROSITE" id="PS50943">
    <property type="entry name" value="HTH_CROC1"/>
    <property type="match status" value="1"/>
</dbReference>
<dbReference type="RefSeq" id="WP_353568416.1">
    <property type="nucleotide sequence ID" value="NZ_BAABRI010000024.1"/>
</dbReference>
<dbReference type="EMBL" id="BAABRI010000024">
    <property type="protein sequence ID" value="GAA5484319.1"/>
    <property type="molecule type" value="Genomic_DNA"/>
</dbReference>
<keyword evidence="4" id="KW-1185">Reference proteome</keyword>
<dbReference type="PANTHER" id="PTHR40455">
    <property type="entry name" value="ANTITOXIN HIGA"/>
    <property type="match status" value="1"/>
</dbReference>
<dbReference type="SUPFAM" id="SSF47413">
    <property type="entry name" value="lambda repressor-like DNA-binding domains"/>
    <property type="match status" value="1"/>
</dbReference>
<name>A0ABP9UW86_9BACT</name>
<dbReference type="InterPro" id="IPR039060">
    <property type="entry name" value="Antitox_HigA"/>
</dbReference>
<evidence type="ECO:0000256" key="1">
    <source>
        <dbReference type="SAM" id="MobiDB-lite"/>
    </source>
</evidence>
<proteinExistence type="predicted"/>
<reference evidence="3 4" key="1">
    <citation type="submission" date="2024-02" db="EMBL/GenBank/DDBJ databases">
        <title>Haloferula sargassicola NBRC 104335.</title>
        <authorList>
            <person name="Ichikawa N."/>
            <person name="Katano-Makiyama Y."/>
            <person name="Hidaka K."/>
        </authorList>
    </citation>
    <scope>NUCLEOTIDE SEQUENCE [LARGE SCALE GENOMIC DNA]</scope>
    <source>
        <strain evidence="3 4">NBRC 104335</strain>
    </source>
</reference>
<gene>
    <name evidence="3" type="ORF">Hsar01_03562</name>
</gene>
<dbReference type="InterPro" id="IPR010982">
    <property type="entry name" value="Lambda_DNA-bd_dom_sf"/>
</dbReference>